<dbReference type="InterPro" id="IPR009057">
    <property type="entry name" value="Homeodomain-like_sf"/>
</dbReference>
<evidence type="ECO:0000259" key="6">
    <source>
        <dbReference type="PROSITE" id="PS50977"/>
    </source>
</evidence>
<dbReference type="Gene3D" id="1.10.357.10">
    <property type="entry name" value="Tetracycline Repressor, domain 2"/>
    <property type="match status" value="1"/>
</dbReference>
<dbReference type="GO" id="GO:0000976">
    <property type="term" value="F:transcription cis-regulatory region binding"/>
    <property type="evidence" value="ECO:0007669"/>
    <property type="project" value="TreeGrafter"/>
</dbReference>
<keyword evidence="3" id="KW-0804">Transcription</keyword>
<dbReference type="PRINTS" id="PR00455">
    <property type="entry name" value="HTHTETR"/>
</dbReference>
<feature type="domain" description="HTH tetR-type" evidence="6">
    <location>
        <begin position="22"/>
        <end position="82"/>
    </location>
</feature>
<evidence type="ECO:0000313" key="8">
    <source>
        <dbReference type="Proteomes" id="UP000466554"/>
    </source>
</evidence>
<dbReference type="Pfam" id="PF00440">
    <property type="entry name" value="TetR_N"/>
    <property type="match status" value="1"/>
</dbReference>
<evidence type="ECO:0000256" key="3">
    <source>
        <dbReference type="ARBA" id="ARBA00023163"/>
    </source>
</evidence>
<feature type="DNA-binding region" description="H-T-H motif" evidence="4">
    <location>
        <begin position="45"/>
        <end position="64"/>
    </location>
</feature>
<gene>
    <name evidence="7" type="ORF">MPRF_39130</name>
</gene>
<dbReference type="SUPFAM" id="SSF46689">
    <property type="entry name" value="Homeodomain-like"/>
    <property type="match status" value="1"/>
</dbReference>
<dbReference type="PROSITE" id="PS50977">
    <property type="entry name" value="HTH_TETR_2"/>
    <property type="match status" value="1"/>
</dbReference>
<accession>A0A7I7U6L3</accession>
<dbReference type="AlphaFoldDB" id="A0A7I7U6L3"/>
<organism evidence="7 8">
    <name type="scientific">Mycolicibacterium parafortuitum</name>
    <name type="common">Mycobacterium parafortuitum</name>
    <dbReference type="NCBI Taxonomy" id="39692"/>
    <lineage>
        <taxon>Bacteria</taxon>
        <taxon>Bacillati</taxon>
        <taxon>Actinomycetota</taxon>
        <taxon>Actinomycetes</taxon>
        <taxon>Mycobacteriales</taxon>
        <taxon>Mycobacteriaceae</taxon>
        <taxon>Mycolicibacterium</taxon>
    </lineage>
</organism>
<dbReference type="Proteomes" id="UP000466554">
    <property type="component" value="Chromosome"/>
</dbReference>
<evidence type="ECO:0000256" key="5">
    <source>
        <dbReference type="SAM" id="MobiDB-lite"/>
    </source>
</evidence>
<reference evidence="7 8" key="1">
    <citation type="journal article" date="2019" name="Emerg. Microbes Infect.">
        <title>Comprehensive subspecies identification of 175 nontuberculous mycobacteria species based on 7547 genomic profiles.</title>
        <authorList>
            <person name="Matsumoto Y."/>
            <person name="Kinjo T."/>
            <person name="Motooka D."/>
            <person name="Nabeya D."/>
            <person name="Jung N."/>
            <person name="Uechi K."/>
            <person name="Horii T."/>
            <person name="Iida T."/>
            <person name="Fujita J."/>
            <person name="Nakamura S."/>
        </authorList>
    </citation>
    <scope>NUCLEOTIDE SEQUENCE [LARGE SCALE GENOMIC DNA]</scope>
    <source>
        <strain evidence="7 8">JCM 6367</strain>
    </source>
</reference>
<dbReference type="InterPro" id="IPR001647">
    <property type="entry name" value="HTH_TetR"/>
</dbReference>
<dbReference type="GO" id="GO:0003700">
    <property type="term" value="F:DNA-binding transcription factor activity"/>
    <property type="evidence" value="ECO:0007669"/>
    <property type="project" value="TreeGrafter"/>
</dbReference>
<sequence>MGMEIPRRAPRRPVTGSQERADRTRALVIDETVRCIVEEGYAAASARHIAERAGLTWGGIQYHFGDREALMMAVVDEGFTHLLRSLQTKVVSAESADLRKMADEIVTAAWAAFSTPTSMAALEILIATRASRGPDATRHLAELGTALSRLGRQIGRGLRSSHAGAVGNLLWAAMRGMVMAQMVIRDPIDTTRDRRELVDVIVSYIEQHQK</sequence>
<name>A0A7I7U6L3_MYCPF</name>
<dbReference type="PANTHER" id="PTHR30055:SF234">
    <property type="entry name" value="HTH-TYPE TRANSCRIPTIONAL REGULATOR BETI"/>
    <property type="match status" value="1"/>
</dbReference>
<dbReference type="EMBL" id="AP022598">
    <property type="protein sequence ID" value="BBY77014.1"/>
    <property type="molecule type" value="Genomic_DNA"/>
</dbReference>
<evidence type="ECO:0000256" key="4">
    <source>
        <dbReference type="PROSITE-ProRule" id="PRU00335"/>
    </source>
</evidence>
<dbReference type="InterPro" id="IPR050109">
    <property type="entry name" value="HTH-type_TetR-like_transc_reg"/>
</dbReference>
<keyword evidence="1" id="KW-0805">Transcription regulation</keyword>
<protein>
    <recommendedName>
        <fullName evidence="6">HTH tetR-type domain-containing protein</fullName>
    </recommendedName>
</protein>
<keyword evidence="2 4" id="KW-0238">DNA-binding</keyword>
<evidence type="ECO:0000256" key="2">
    <source>
        <dbReference type="ARBA" id="ARBA00023125"/>
    </source>
</evidence>
<feature type="region of interest" description="Disordered" evidence="5">
    <location>
        <begin position="1"/>
        <end position="21"/>
    </location>
</feature>
<proteinExistence type="predicted"/>
<dbReference type="PANTHER" id="PTHR30055">
    <property type="entry name" value="HTH-TYPE TRANSCRIPTIONAL REGULATOR RUTR"/>
    <property type="match status" value="1"/>
</dbReference>
<evidence type="ECO:0000313" key="7">
    <source>
        <dbReference type="EMBL" id="BBY77014.1"/>
    </source>
</evidence>
<evidence type="ECO:0000256" key="1">
    <source>
        <dbReference type="ARBA" id="ARBA00023015"/>
    </source>
</evidence>